<dbReference type="RefSeq" id="WP_200125335.1">
    <property type="nucleotide sequence ID" value="NZ_CP054705.1"/>
</dbReference>
<keyword evidence="1" id="KW-0472">Membrane</keyword>
<dbReference type="InterPro" id="IPR009936">
    <property type="entry name" value="DUF1468"/>
</dbReference>
<organism evidence="3 4">
    <name type="scientific">Salicibibacter cibarius</name>
    <dbReference type="NCBI Taxonomy" id="2743000"/>
    <lineage>
        <taxon>Bacteria</taxon>
        <taxon>Bacillati</taxon>
        <taxon>Bacillota</taxon>
        <taxon>Bacilli</taxon>
        <taxon>Bacillales</taxon>
        <taxon>Bacillaceae</taxon>
        <taxon>Salicibibacter</taxon>
    </lineage>
</organism>
<sequence length="153" mass="17103">MKKAEIIFAFMLLLFSIFMLVEALGFEYSSDFGPGPGFAPVWLSIILILLATTLILSHTVKKEDHNEGQSFFKSKKGLKQASVFLLALIISITLVDVLGLILVLTLFSFFTFKFIEKYSWVSSVGVSLGSMVFVIVVFNVWLDIPTPTGLFFF</sequence>
<evidence type="ECO:0000313" key="3">
    <source>
        <dbReference type="EMBL" id="QQK77719.1"/>
    </source>
</evidence>
<dbReference type="Proteomes" id="UP000595823">
    <property type="component" value="Chromosome"/>
</dbReference>
<evidence type="ECO:0000313" key="4">
    <source>
        <dbReference type="Proteomes" id="UP000595823"/>
    </source>
</evidence>
<reference evidence="3 4" key="1">
    <citation type="submission" date="2020-06" db="EMBL/GenBank/DDBJ databases">
        <title>Genomic analysis of Salicibibacter sp. NKC5-3.</title>
        <authorList>
            <person name="Oh Y.J."/>
        </authorList>
    </citation>
    <scope>NUCLEOTIDE SEQUENCE [LARGE SCALE GENOMIC DNA]</scope>
    <source>
        <strain evidence="3 4">NKC5-3</strain>
    </source>
</reference>
<dbReference type="EMBL" id="CP054705">
    <property type="protein sequence ID" value="QQK77719.1"/>
    <property type="molecule type" value="Genomic_DNA"/>
</dbReference>
<keyword evidence="4" id="KW-1185">Reference proteome</keyword>
<name>A0A7T7CD77_9BACI</name>
<feature type="transmembrane region" description="Helical" evidence="1">
    <location>
        <begin position="39"/>
        <end position="60"/>
    </location>
</feature>
<evidence type="ECO:0000256" key="1">
    <source>
        <dbReference type="SAM" id="Phobius"/>
    </source>
</evidence>
<dbReference type="Pfam" id="PF07331">
    <property type="entry name" value="TctB"/>
    <property type="match status" value="1"/>
</dbReference>
<dbReference type="KEGG" id="scia:HUG15_20455"/>
<feature type="transmembrane region" description="Helical" evidence="1">
    <location>
        <begin position="81"/>
        <end position="112"/>
    </location>
</feature>
<protein>
    <submittedName>
        <fullName evidence="3">Tripartite tricarboxylate transporter TctB family protein</fullName>
    </submittedName>
</protein>
<evidence type="ECO:0000259" key="2">
    <source>
        <dbReference type="Pfam" id="PF07331"/>
    </source>
</evidence>
<keyword evidence="1" id="KW-1133">Transmembrane helix</keyword>
<accession>A0A7T7CD77</accession>
<gene>
    <name evidence="3" type="ORF">HUG15_20455</name>
</gene>
<proteinExistence type="predicted"/>
<keyword evidence="1" id="KW-0812">Transmembrane</keyword>
<dbReference type="AlphaFoldDB" id="A0A7T7CD77"/>
<feature type="domain" description="DUF1468" evidence="2">
    <location>
        <begin position="7"/>
        <end position="147"/>
    </location>
</feature>
<feature type="transmembrane region" description="Helical" evidence="1">
    <location>
        <begin position="118"/>
        <end position="142"/>
    </location>
</feature>